<dbReference type="Proteomes" id="UP000261080">
    <property type="component" value="Unassembled WGS sequence"/>
</dbReference>
<proteinExistence type="predicted"/>
<dbReference type="RefSeq" id="WP_053769908.1">
    <property type="nucleotide sequence ID" value="NZ_JAAITK010000022.1"/>
</dbReference>
<reference evidence="2 3" key="1">
    <citation type="submission" date="2018-08" db="EMBL/GenBank/DDBJ databases">
        <title>A genome reference for cultivated species of the human gut microbiota.</title>
        <authorList>
            <person name="Zou Y."/>
            <person name="Xue W."/>
            <person name="Luo G."/>
        </authorList>
    </citation>
    <scope>NUCLEOTIDE SEQUENCE [LARGE SCALE GENOMIC DNA]</scope>
    <source>
        <strain evidence="2 3">AF37-2AT</strain>
    </source>
</reference>
<feature type="transmembrane region" description="Helical" evidence="1">
    <location>
        <begin position="52"/>
        <end position="72"/>
    </location>
</feature>
<evidence type="ECO:0000313" key="2">
    <source>
        <dbReference type="EMBL" id="RGE84523.1"/>
    </source>
</evidence>
<evidence type="ECO:0000313" key="3">
    <source>
        <dbReference type="Proteomes" id="UP000261080"/>
    </source>
</evidence>
<protein>
    <submittedName>
        <fullName evidence="2">Pilus assembly protein</fullName>
    </submittedName>
</protein>
<dbReference type="Pfam" id="PF05857">
    <property type="entry name" value="TraX"/>
    <property type="match status" value="1"/>
</dbReference>
<feature type="transmembrane region" description="Helical" evidence="1">
    <location>
        <begin position="157"/>
        <end position="172"/>
    </location>
</feature>
<feature type="transmembrane region" description="Helical" evidence="1">
    <location>
        <begin position="12"/>
        <end position="32"/>
    </location>
</feature>
<keyword evidence="3" id="KW-1185">Reference proteome</keyword>
<feature type="transmembrane region" description="Helical" evidence="1">
    <location>
        <begin position="108"/>
        <end position="129"/>
    </location>
</feature>
<feature type="transmembrane region" description="Helical" evidence="1">
    <location>
        <begin position="136"/>
        <end position="151"/>
    </location>
</feature>
<keyword evidence="1" id="KW-1133">Transmembrane helix</keyword>
<sequence length="250" mass="28564">MKKIFSGSTLKIVAMFFMVIDHLGQVVLKNGIILNAPYSMFTDEQFSDLMSAVNICHILGRISFPIFCFLLVEGFLHTHSLKKYFFNLGLFAIISEPIYDLACTGNVFSLQQQNVLFTLLLGLIVIATIRKFHEKGIISLVIVAIGASLSYIFNFDGWYYGIALISIFYLLHDMRMMKYGMSILAMFVCGLDFTINGLFDPYFLTSVFSLVFISLYNGNRGIKMKYLFYIFYPLHLLILYLVSILLIKTL</sequence>
<keyword evidence="1" id="KW-0472">Membrane</keyword>
<dbReference type="InterPro" id="IPR008875">
    <property type="entry name" value="TraX"/>
</dbReference>
<gene>
    <name evidence="2" type="ORF">DW016_15330</name>
</gene>
<dbReference type="AlphaFoldDB" id="A0A3E3JYK4"/>
<accession>A0A3E3JYK4</accession>
<feature type="transmembrane region" description="Helical" evidence="1">
    <location>
        <begin position="201"/>
        <end position="219"/>
    </location>
</feature>
<dbReference type="OrthoDB" id="9781069at2"/>
<feature type="transmembrane region" description="Helical" evidence="1">
    <location>
        <begin position="179"/>
        <end position="195"/>
    </location>
</feature>
<keyword evidence="1" id="KW-0812">Transmembrane</keyword>
<feature type="transmembrane region" description="Helical" evidence="1">
    <location>
        <begin position="84"/>
        <end position="102"/>
    </location>
</feature>
<evidence type="ECO:0000256" key="1">
    <source>
        <dbReference type="SAM" id="Phobius"/>
    </source>
</evidence>
<comment type="caution">
    <text evidence="2">The sequence shown here is derived from an EMBL/GenBank/DDBJ whole genome shotgun (WGS) entry which is preliminary data.</text>
</comment>
<organism evidence="2 3">
    <name type="scientific">Sellimonas intestinalis</name>
    <dbReference type="NCBI Taxonomy" id="1653434"/>
    <lineage>
        <taxon>Bacteria</taxon>
        <taxon>Bacillati</taxon>
        <taxon>Bacillota</taxon>
        <taxon>Clostridia</taxon>
        <taxon>Lachnospirales</taxon>
        <taxon>Lachnospiraceae</taxon>
        <taxon>Sellimonas</taxon>
    </lineage>
</organism>
<dbReference type="EMBL" id="QVLX01000015">
    <property type="protein sequence ID" value="RGE84523.1"/>
    <property type="molecule type" value="Genomic_DNA"/>
</dbReference>
<feature type="transmembrane region" description="Helical" evidence="1">
    <location>
        <begin position="226"/>
        <end position="247"/>
    </location>
</feature>
<name>A0A3E3JYK4_9FIRM</name>